<sequence length="92" mass="10579">MLNEVRDLIHSCSSCSLAEVWFEEDGSDVYLNLNRVAAEEDLERDHYLEYEGQTIETIKIQVAFCPYCGQKLASGKDAVMPQFHHHNFGTRK</sequence>
<protein>
    <submittedName>
        <fullName evidence="1">Uncharacterized protein</fullName>
    </submittedName>
</protein>
<dbReference type="KEGG" id="kim:G3T16_10160"/>
<dbReference type="Proteomes" id="UP000477680">
    <property type="component" value="Chromosome"/>
</dbReference>
<evidence type="ECO:0000313" key="2">
    <source>
        <dbReference type="Proteomes" id="UP000477680"/>
    </source>
</evidence>
<name>A0A6C0U892_9GAMM</name>
<organism evidence="1 2">
    <name type="scientific">Kineobactrum salinum</name>
    <dbReference type="NCBI Taxonomy" id="2708301"/>
    <lineage>
        <taxon>Bacteria</taxon>
        <taxon>Pseudomonadati</taxon>
        <taxon>Pseudomonadota</taxon>
        <taxon>Gammaproteobacteria</taxon>
        <taxon>Cellvibrionales</taxon>
        <taxon>Halieaceae</taxon>
        <taxon>Kineobactrum</taxon>
    </lineage>
</organism>
<accession>A0A6C0U892</accession>
<gene>
    <name evidence="1" type="ORF">G3T16_10160</name>
</gene>
<keyword evidence="2" id="KW-1185">Reference proteome</keyword>
<evidence type="ECO:0000313" key="1">
    <source>
        <dbReference type="EMBL" id="QIB65724.1"/>
    </source>
</evidence>
<dbReference type="AlphaFoldDB" id="A0A6C0U892"/>
<dbReference type="RefSeq" id="WP_163495123.1">
    <property type="nucleotide sequence ID" value="NZ_CP048711.1"/>
</dbReference>
<proteinExistence type="predicted"/>
<dbReference type="EMBL" id="CP048711">
    <property type="protein sequence ID" value="QIB65724.1"/>
    <property type="molecule type" value="Genomic_DNA"/>
</dbReference>
<reference evidence="1 2" key="1">
    <citation type="submission" date="2020-02" db="EMBL/GenBank/DDBJ databases">
        <title>Genome sequencing for Kineobactrum sp. M2.</title>
        <authorList>
            <person name="Park S.-J."/>
        </authorList>
    </citation>
    <scope>NUCLEOTIDE SEQUENCE [LARGE SCALE GENOMIC DNA]</scope>
    <source>
        <strain evidence="1 2">M2</strain>
    </source>
</reference>